<feature type="transmembrane region" description="Helical" evidence="8">
    <location>
        <begin position="324"/>
        <end position="342"/>
    </location>
</feature>
<keyword evidence="3" id="KW-0645">Protease</keyword>
<keyword evidence="6 8" id="KW-1133">Transmembrane helix</keyword>
<evidence type="ECO:0000256" key="2">
    <source>
        <dbReference type="ARBA" id="ARBA00022475"/>
    </source>
</evidence>
<evidence type="ECO:0000256" key="1">
    <source>
        <dbReference type="ARBA" id="ARBA00004651"/>
    </source>
</evidence>
<dbReference type="InterPro" id="IPR019127">
    <property type="entry name" value="Exosortase"/>
</dbReference>
<dbReference type="KEGG" id="anh:A6F65_01837"/>
<sequence length="526" mass="57314">MRAVPAAMRRDFALKLPVAASVDAIPQAWRVPLLRLCLAWTGLFAFTLGDWADMAAQWWDISTYNHILLVPPIIAWLVYLRAGEMAQLVPMAWWPGLVGVAGALFVWLLGTVSGLNFASQLGSVLVLQAAALTLLGPKVSWALFFPLCYMLFLVPFGDELVPALQMVTAAIVIWLTEASGIPAVIEGVFIDTPVGLFEVAEACSGVKFLIAMIALGALVAHVCFTSWKRRALFMAMAAIIPILANGIRAWGTIYIAQSQGLEFAEGFDHIFYGWVFFAIVLVILLGAGWRFFERWPDDPYVRPQEVSASRPLTKAEALAIPGKAALMGIALMALGVLAWSQAASTRSAPMPQQIALPQVEGWDIVPYEPPVWWEPRAAGNDHRLLGRYRNADGEQVDVFYALYASQGEGREAGGFNEGALPPATPWRWSHPGPSIDGGAGAWLQAYTDNRRYAVTWYRSGDLITGSNARLKLANMLDKLALRSEPTMLLILSAQTTDATDPEAAIARFRADSGPLAAWMDGIAQSD</sequence>
<keyword evidence="11" id="KW-1185">Reference proteome</keyword>
<dbReference type="Pfam" id="PF09721">
    <property type="entry name" value="Exosortase_EpsH"/>
    <property type="match status" value="1"/>
</dbReference>
<feature type="transmembrane region" description="Helical" evidence="8">
    <location>
        <begin position="231"/>
        <end position="251"/>
    </location>
</feature>
<keyword evidence="2" id="KW-1003">Cell membrane</keyword>
<comment type="subcellular location">
    <subcellularLocation>
        <location evidence="1">Cell membrane</location>
        <topology evidence="1">Multi-pass membrane protein</topology>
    </subcellularLocation>
</comment>
<dbReference type="STRING" id="645517.A6F65_01837"/>
<reference evidence="10 11" key="1">
    <citation type="submission" date="2016-07" db="EMBL/GenBank/DDBJ databases">
        <title>Complete genome sequence of Altererythrobacter namhicola JCM 16345T, containing esterase-encoding genes.</title>
        <authorList>
            <person name="Cheng H."/>
            <person name="Wu Y.-H."/>
            <person name="Jian S.-L."/>
            <person name="Huo Y.-Y."/>
            <person name="Wang C.-S."/>
            <person name="Xu X.-W."/>
        </authorList>
    </citation>
    <scope>NUCLEOTIDE SEQUENCE [LARGE SCALE GENOMIC DNA]</scope>
    <source>
        <strain evidence="10 11">JCM 16345</strain>
    </source>
</reference>
<evidence type="ECO:0000256" key="8">
    <source>
        <dbReference type="SAM" id="Phobius"/>
    </source>
</evidence>
<dbReference type="NCBIfam" id="TIGR02602">
    <property type="entry name" value="8TM_EpsH"/>
    <property type="match status" value="1"/>
</dbReference>
<evidence type="ECO:0000256" key="6">
    <source>
        <dbReference type="ARBA" id="ARBA00022989"/>
    </source>
</evidence>
<feature type="transmembrane region" description="Helical" evidence="8">
    <location>
        <begin position="64"/>
        <end position="80"/>
    </location>
</feature>
<dbReference type="NCBIfam" id="TIGR03109">
    <property type="entry name" value="exosort_XrtA"/>
    <property type="match status" value="1"/>
</dbReference>
<feature type="transmembrane region" description="Helical" evidence="8">
    <location>
        <begin position="92"/>
        <end position="119"/>
    </location>
</feature>
<dbReference type="InterPro" id="IPR026392">
    <property type="entry name" value="Exo/Archaeosortase_dom"/>
</dbReference>
<dbReference type="NCBIfam" id="TIGR02914">
    <property type="entry name" value="EpsI_fam"/>
    <property type="match status" value="1"/>
</dbReference>
<evidence type="ECO:0000256" key="5">
    <source>
        <dbReference type="ARBA" id="ARBA00022801"/>
    </source>
</evidence>
<dbReference type="InterPro" id="IPR014263">
    <property type="entry name" value="Methanolan_biosynth_EpsI"/>
</dbReference>
<feature type="transmembrane region" description="Helical" evidence="8">
    <location>
        <begin position="33"/>
        <end position="52"/>
    </location>
</feature>
<dbReference type="RefSeq" id="WP_237164799.1">
    <property type="nucleotide sequence ID" value="NZ_CP016545.1"/>
</dbReference>
<evidence type="ECO:0000256" key="7">
    <source>
        <dbReference type="ARBA" id="ARBA00023136"/>
    </source>
</evidence>
<dbReference type="Pfam" id="PF11984">
    <property type="entry name" value="DUF3485"/>
    <property type="match status" value="1"/>
</dbReference>
<dbReference type="GO" id="GO:0006508">
    <property type="term" value="P:proteolysis"/>
    <property type="evidence" value="ECO:0007669"/>
    <property type="project" value="UniProtKB-KW"/>
</dbReference>
<dbReference type="PATRIC" id="fig|645517.4.peg.1824"/>
<dbReference type="GO" id="GO:0005886">
    <property type="term" value="C:plasma membrane"/>
    <property type="evidence" value="ECO:0007669"/>
    <property type="project" value="UniProtKB-SubCell"/>
</dbReference>
<keyword evidence="4 8" id="KW-0812">Transmembrane</keyword>
<evidence type="ECO:0000313" key="11">
    <source>
        <dbReference type="Proteomes" id="UP000092698"/>
    </source>
</evidence>
<proteinExistence type="predicted"/>
<evidence type="ECO:0000256" key="4">
    <source>
        <dbReference type="ARBA" id="ARBA00022692"/>
    </source>
</evidence>
<evidence type="ECO:0000259" key="9">
    <source>
        <dbReference type="Pfam" id="PF11984"/>
    </source>
</evidence>
<gene>
    <name evidence="10" type="ORF">A6F65_01837</name>
</gene>
<accession>A0A1C7D9U0</accession>
<evidence type="ECO:0000313" key="10">
    <source>
        <dbReference type="EMBL" id="ANU08132.1"/>
    </source>
</evidence>
<feature type="domain" description="Methanolan biosynthesis EpsI" evidence="9">
    <location>
        <begin position="329"/>
        <end position="515"/>
    </location>
</feature>
<dbReference type="NCBIfam" id="TIGR04178">
    <property type="entry name" value="exo_archaeo"/>
    <property type="match status" value="1"/>
</dbReference>
<dbReference type="InterPro" id="IPR013426">
    <property type="entry name" value="EpsH-like"/>
</dbReference>
<feature type="transmembrane region" description="Helical" evidence="8">
    <location>
        <begin position="271"/>
        <end position="292"/>
    </location>
</feature>
<feature type="transmembrane region" description="Helical" evidence="8">
    <location>
        <begin position="163"/>
        <end position="185"/>
    </location>
</feature>
<keyword evidence="7 8" id="KW-0472">Membrane</keyword>
<dbReference type="GO" id="GO:0008233">
    <property type="term" value="F:peptidase activity"/>
    <property type="evidence" value="ECO:0007669"/>
    <property type="project" value="UniProtKB-KW"/>
</dbReference>
<dbReference type="InterPro" id="IPR017540">
    <property type="entry name" value="Exosortase-1"/>
</dbReference>
<name>A0A1C7D9U0_9SPHN</name>
<feature type="transmembrane region" description="Helical" evidence="8">
    <location>
        <begin position="205"/>
        <end position="224"/>
    </location>
</feature>
<keyword evidence="5" id="KW-0378">Hydrolase</keyword>
<dbReference type="AlphaFoldDB" id="A0A1C7D9U0"/>
<dbReference type="EMBL" id="CP016545">
    <property type="protein sequence ID" value="ANU08132.1"/>
    <property type="molecule type" value="Genomic_DNA"/>
</dbReference>
<dbReference type="Proteomes" id="UP000092698">
    <property type="component" value="Chromosome"/>
</dbReference>
<organism evidence="10 11">
    <name type="scientific">Paraurantiacibacter namhicola</name>
    <dbReference type="NCBI Taxonomy" id="645517"/>
    <lineage>
        <taxon>Bacteria</taxon>
        <taxon>Pseudomonadati</taxon>
        <taxon>Pseudomonadota</taxon>
        <taxon>Alphaproteobacteria</taxon>
        <taxon>Sphingomonadales</taxon>
        <taxon>Erythrobacteraceae</taxon>
        <taxon>Paraurantiacibacter</taxon>
    </lineage>
</organism>
<protein>
    <submittedName>
        <fullName evidence="10">Transmembrane exosortase</fullName>
    </submittedName>
</protein>
<evidence type="ECO:0000256" key="3">
    <source>
        <dbReference type="ARBA" id="ARBA00022670"/>
    </source>
</evidence>
<feature type="transmembrane region" description="Helical" evidence="8">
    <location>
        <begin position="139"/>
        <end position="156"/>
    </location>
</feature>